<organism evidence="2 3">
    <name type="scientific">Mizuhopecten yessoensis</name>
    <name type="common">Japanese scallop</name>
    <name type="synonym">Patinopecten yessoensis</name>
    <dbReference type="NCBI Taxonomy" id="6573"/>
    <lineage>
        <taxon>Eukaryota</taxon>
        <taxon>Metazoa</taxon>
        <taxon>Spiralia</taxon>
        <taxon>Lophotrochozoa</taxon>
        <taxon>Mollusca</taxon>
        <taxon>Bivalvia</taxon>
        <taxon>Autobranchia</taxon>
        <taxon>Pteriomorphia</taxon>
        <taxon>Pectinida</taxon>
        <taxon>Pectinoidea</taxon>
        <taxon>Pectinidae</taxon>
        <taxon>Mizuhopecten</taxon>
    </lineage>
</organism>
<evidence type="ECO:0000313" key="2">
    <source>
        <dbReference type="EMBL" id="OWF54642.1"/>
    </source>
</evidence>
<protein>
    <submittedName>
        <fullName evidence="2">Beta-lactamase domain-containing protein 2</fullName>
    </submittedName>
</protein>
<dbReference type="OrthoDB" id="5946976at2759"/>
<dbReference type="SUPFAM" id="SSF56601">
    <property type="entry name" value="beta-lactamase/transpeptidase-like"/>
    <property type="match status" value="1"/>
</dbReference>
<evidence type="ECO:0000259" key="1">
    <source>
        <dbReference type="Pfam" id="PF00144"/>
    </source>
</evidence>
<keyword evidence="3" id="KW-1185">Reference proteome</keyword>
<dbReference type="InterPro" id="IPR001466">
    <property type="entry name" value="Beta-lactam-related"/>
</dbReference>
<comment type="caution">
    <text evidence="2">The sequence shown here is derived from an EMBL/GenBank/DDBJ whole genome shotgun (WGS) entry which is preliminary data.</text>
</comment>
<dbReference type="STRING" id="6573.A0A210R0Z6"/>
<dbReference type="PANTHER" id="PTHR43319">
    <property type="entry name" value="BETA-LACTAMASE-RELATED"/>
    <property type="match status" value="1"/>
</dbReference>
<dbReference type="InterPro" id="IPR012338">
    <property type="entry name" value="Beta-lactam/transpept-like"/>
</dbReference>
<accession>A0A210R0Z6</accession>
<dbReference type="EMBL" id="NEDP02000942">
    <property type="protein sequence ID" value="OWF54642.1"/>
    <property type="molecule type" value="Genomic_DNA"/>
</dbReference>
<dbReference type="Proteomes" id="UP000242188">
    <property type="component" value="Unassembled WGS sequence"/>
</dbReference>
<proteinExistence type="predicted"/>
<dbReference type="InterPro" id="IPR052907">
    <property type="entry name" value="Beta-lactamase/esterase"/>
</dbReference>
<reference evidence="2 3" key="1">
    <citation type="journal article" date="2017" name="Nat. Ecol. Evol.">
        <title>Scallop genome provides insights into evolution of bilaterian karyotype and development.</title>
        <authorList>
            <person name="Wang S."/>
            <person name="Zhang J."/>
            <person name="Jiao W."/>
            <person name="Li J."/>
            <person name="Xun X."/>
            <person name="Sun Y."/>
            <person name="Guo X."/>
            <person name="Huan P."/>
            <person name="Dong B."/>
            <person name="Zhang L."/>
            <person name="Hu X."/>
            <person name="Sun X."/>
            <person name="Wang J."/>
            <person name="Zhao C."/>
            <person name="Wang Y."/>
            <person name="Wang D."/>
            <person name="Huang X."/>
            <person name="Wang R."/>
            <person name="Lv J."/>
            <person name="Li Y."/>
            <person name="Zhang Z."/>
            <person name="Liu B."/>
            <person name="Lu W."/>
            <person name="Hui Y."/>
            <person name="Liang J."/>
            <person name="Zhou Z."/>
            <person name="Hou R."/>
            <person name="Li X."/>
            <person name="Liu Y."/>
            <person name="Li H."/>
            <person name="Ning X."/>
            <person name="Lin Y."/>
            <person name="Zhao L."/>
            <person name="Xing Q."/>
            <person name="Dou J."/>
            <person name="Li Y."/>
            <person name="Mao J."/>
            <person name="Guo H."/>
            <person name="Dou H."/>
            <person name="Li T."/>
            <person name="Mu C."/>
            <person name="Jiang W."/>
            <person name="Fu Q."/>
            <person name="Fu X."/>
            <person name="Miao Y."/>
            <person name="Liu J."/>
            <person name="Yu Q."/>
            <person name="Li R."/>
            <person name="Liao H."/>
            <person name="Li X."/>
            <person name="Kong Y."/>
            <person name="Jiang Z."/>
            <person name="Chourrout D."/>
            <person name="Li R."/>
            <person name="Bao Z."/>
        </authorList>
    </citation>
    <scope>NUCLEOTIDE SEQUENCE [LARGE SCALE GENOMIC DNA]</scope>
    <source>
        <strain evidence="2 3">PY_sf001</strain>
    </source>
</reference>
<dbReference type="Gene3D" id="3.40.710.10">
    <property type="entry name" value="DD-peptidase/beta-lactamase superfamily"/>
    <property type="match status" value="1"/>
</dbReference>
<sequence length="280" mass="31355">MEEEYHHNLTVIACCGVMYLKGCELSENVFVGSGVVYHAITYGLYLDRLLPKIDPQGRSVKQMFEEDIANPFNIDFSIGSKKSEDYRFAPFTSLDVKNLIFKFLFMPSYWDVLLRMIQPNSLVLTSMSAIKETKKIAMLRNPEIRQVPLVSVMGHGNARSLAKLYGILANGGQINGKQMISQEMIHVLNKPVVSKLSLDLHRPATYGLGLIFFDNPQGGKVIGHTGYGGQMANADVANHLGLAYITNHLSEYSFGDDPKYLALQKATYNCLHKHSKRYAD</sequence>
<dbReference type="PANTHER" id="PTHR43319:SF3">
    <property type="entry name" value="BETA-LACTAMASE-RELATED DOMAIN-CONTAINING PROTEIN"/>
    <property type="match status" value="1"/>
</dbReference>
<gene>
    <name evidence="2" type="ORF">KP79_PYT04368</name>
</gene>
<feature type="domain" description="Beta-lactamase-related" evidence="1">
    <location>
        <begin position="32"/>
        <end position="262"/>
    </location>
</feature>
<name>A0A210R0Z6_MIZYE</name>
<evidence type="ECO:0000313" key="3">
    <source>
        <dbReference type="Proteomes" id="UP000242188"/>
    </source>
</evidence>
<dbReference type="AlphaFoldDB" id="A0A210R0Z6"/>
<dbReference type="Pfam" id="PF00144">
    <property type="entry name" value="Beta-lactamase"/>
    <property type="match status" value="1"/>
</dbReference>